<accession>A0A016V1H0</accession>
<comment type="caution">
    <text evidence="3">The sequence shown here is derived from an EMBL/GenBank/DDBJ whole genome shotgun (WGS) entry which is preliminary data.</text>
</comment>
<proteinExistence type="inferred from homology"/>
<sequence>MLLVLVVFAITLLAAYVWFFYEDVKRYPKGPTPFPFIGNLLSINFHKLHEVFVRYSKQYGNVFTIWLPKPYVVIMDFGNIKEAFLNKGDDFCGRSGLYPDTIFQNVENGGVIFSQVLISAQEFLAHLSTVNREEGINLSLPIQVYVANIINRTLFGFGYEYNNCNRLLEGVEAINSTFIGIRNSKLTFIAQMFPSINSLPILRYLARERFDKNISVLHKHLKEDIERALNSYSVDQEPDCFVQAYYQKMQTNPHLK</sequence>
<dbReference type="PANTHER" id="PTHR24284:SF1">
    <property type="entry name" value="CYTOCHROME P450 FAMILY"/>
    <property type="match status" value="1"/>
</dbReference>
<evidence type="ECO:0000313" key="3">
    <source>
        <dbReference type="EMBL" id="EYC21514.1"/>
    </source>
</evidence>
<dbReference type="GO" id="GO:0004497">
    <property type="term" value="F:monooxygenase activity"/>
    <property type="evidence" value="ECO:0007669"/>
    <property type="project" value="UniProtKB-KW"/>
</dbReference>
<dbReference type="GO" id="GO:0016705">
    <property type="term" value="F:oxidoreductase activity, acting on paired donors, with incorporation or reduction of molecular oxygen"/>
    <property type="evidence" value="ECO:0007669"/>
    <property type="project" value="InterPro"/>
</dbReference>
<evidence type="ECO:0000256" key="2">
    <source>
        <dbReference type="ARBA" id="ARBA00023033"/>
    </source>
</evidence>
<dbReference type="Gene3D" id="1.10.630.10">
    <property type="entry name" value="Cytochrome P450"/>
    <property type="match status" value="1"/>
</dbReference>
<comment type="similarity">
    <text evidence="1">Belongs to the cytochrome P450 family.</text>
</comment>
<dbReference type="SUPFAM" id="SSF48264">
    <property type="entry name" value="Cytochrome P450"/>
    <property type="match status" value="1"/>
</dbReference>
<evidence type="ECO:0000313" key="4">
    <source>
        <dbReference type="Proteomes" id="UP000024635"/>
    </source>
</evidence>
<dbReference type="STRING" id="53326.A0A016V1H0"/>
<dbReference type="GO" id="GO:0020037">
    <property type="term" value="F:heme binding"/>
    <property type="evidence" value="ECO:0007669"/>
    <property type="project" value="InterPro"/>
</dbReference>
<gene>
    <name evidence="3" type="primary">Acey_s0019.g3871</name>
    <name evidence="3" type="ORF">Y032_0019g3871</name>
</gene>
<dbReference type="InterPro" id="IPR002401">
    <property type="entry name" value="Cyt_P450_E_grp-I"/>
</dbReference>
<protein>
    <recommendedName>
        <fullName evidence="5">Unspecific monooxygenase</fullName>
    </recommendedName>
</protein>
<dbReference type="OrthoDB" id="1055148at2759"/>
<keyword evidence="2" id="KW-0503">Monooxygenase</keyword>
<reference evidence="4" key="1">
    <citation type="journal article" date="2015" name="Nat. Genet.">
        <title>The genome and transcriptome of the zoonotic hookworm Ancylostoma ceylanicum identify infection-specific gene families.</title>
        <authorList>
            <person name="Schwarz E.M."/>
            <person name="Hu Y."/>
            <person name="Antoshechkin I."/>
            <person name="Miller M.M."/>
            <person name="Sternberg P.W."/>
            <person name="Aroian R.V."/>
        </authorList>
    </citation>
    <scope>NUCLEOTIDE SEQUENCE</scope>
    <source>
        <strain evidence="4">HY135</strain>
    </source>
</reference>
<keyword evidence="4" id="KW-1185">Reference proteome</keyword>
<evidence type="ECO:0008006" key="5">
    <source>
        <dbReference type="Google" id="ProtNLM"/>
    </source>
</evidence>
<dbReference type="InterPro" id="IPR001128">
    <property type="entry name" value="Cyt_P450"/>
</dbReference>
<dbReference type="Pfam" id="PF00067">
    <property type="entry name" value="p450"/>
    <property type="match status" value="1"/>
</dbReference>
<dbReference type="PANTHER" id="PTHR24284">
    <property type="entry name" value="CYTOCHROME P450 FAMILY"/>
    <property type="match status" value="1"/>
</dbReference>
<dbReference type="EMBL" id="JARK01001355">
    <property type="protein sequence ID" value="EYC21514.1"/>
    <property type="molecule type" value="Genomic_DNA"/>
</dbReference>
<dbReference type="PRINTS" id="PR00463">
    <property type="entry name" value="EP450I"/>
</dbReference>
<dbReference type="Proteomes" id="UP000024635">
    <property type="component" value="Unassembled WGS sequence"/>
</dbReference>
<organism evidence="3 4">
    <name type="scientific">Ancylostoma ceylanicum</name>
    <dbReference type="NCBI Taxonomy" id="53326"/>
    <lineage>
        <taxon>Eukaryota</taxon>
        <taxon>Metazoa</taxon>
        <taxon>Ecdysozoa</taxon>
        <taxon>Nematoda</taxon>
        <taxon>Chromadorea</taxon>
        <taxon>Rhabditida</taxon>
        <taxon>Rhabditina</taxon>
        <taxon>Rhabditomorpha</taxon>
        <taxon>Strongyloidea</taxon>
        <taxon>Ancylostomatidae</taxon>
        <taxon>Ancylostomatinae</taxon>
        <taxon>Ancylostoma</taxon>
    </lineage>
</organism>
<name>A0A016V1H0_9BILA</name>
<evidence type="ECO:0000256" key="1">
    <source>
        <dbReference type="ARBA" id="ARBA00010617"/>
    </source>
</evidence>
<keyword evidence="2" id="KW-0560">Oxidoreductase</keyword>
<dbReference type="GO" id="GO:0005506">
    <property type="term" value="F:iron ion binding"/>
    <property type="evidence" value="ECO:0007669"/>
    <property type="project" value="InterPro"/>
</dbReference>
<dbReference type="AlphaFoldDB" id="A0A016V1H0"/>
<dbReference type="InterPro" id="IPR036396">
    <property type="entry name" value="Cyt_P450_sf"/>
</dbReference>